<gene>
    <name evidence="1" type="ORF">D0435_14015</name>
</gene>
<keyword evidence="2" id="KW-1185">Reference proteome</keyword>
<reference evidence="1 2" key="1">
    <citation type="submission" date="2018-08" db="EMBL/GenBank/DDBJ databases">
        <title>Murine metabolic-syndrome-specific gut microbial biobank.</title>
        <authorList>
            <person name="Liu C."/>
        </authorList>
    </citation>
    <scope>NUCLEOTIDE SEQUENCE [LARGE SCALE GENOMIC DNA]</scope>
    <source>
        <strain evidence="1 2">28</strain>
    </source>
</reference>
<proteinExistence type="predicted"/>
<dbReference type="AlphaFoldDB" id="A0A845QNH3"/>
<accession>A0A845QNH3</accession>
<comment type="caution">
    <text evidence="1">The sequence shown here is derived from an EMBL/GenBank/DDBJ whole genome shotgun (WGS) entry which is preliminary data.</text>
</comment>
<sequence length="170" mass="19976">MIVVVIIAVIGFALNYSRVSAEYYSNMVDAYNTMLNEFVEGEEAAELIHDVWYNAIWDWSNKDTYKYVKGTDDFNEALENLFADKNFVKRMESIGNNMSGTLSLMKTLNHPPEQYEEAYQDLKALYDFYFDYRSLATNPKSRTIMEFTEEYNDLEQKILKKMADVQLHFD</sequence>
<dbReference type="Proteomes" id="UP000446866">
    <property type="component" value="Unassembled WGS sequence"/>
</dbReference>
<organism evidence="1 2">
    <name type="scientific">Anaerotruncus colihominis</name>
    <dbReference type="NCBI Taxonomy" id="169435"/>
    <lineage>
        <taxon>Bacteria</taxon>
        <taxon>Bacillati</taxon>
        <taxon>Bacillota</taxon>
        <taxon>Clostridia</taxon>
        <taxon>Eubacteriales</taxon>
        <taxon>Oscillospiraceae</taxon>
        <taxon>Anaerotruncus</taxon>
    </lineage>
</organism>
<evidence type="ECO:0000313" key="1">
    <source>
        <dbReference type="EMBL" id="NBH62765.1"/>
    </source>
</evidence>
<dbReference type="EMBL" id="QXWK01000035">
    <property type="protein sequence ID" value="NBH62765.1"/>
    <property type="molecule type" value="Genomic_DNA"/>
</dbReference>
<evidence type="ECO:0000313" key="2">
    <source>
        <dbReference type="Proteomes" id="UP000446866"/>
    </source>
</evidence>
<name>A0A845QNH3_9FIRM</name>
<protein>
    <submittedName>
        <fullName evidence="1">Uncharacterized protein</fullName>
    </submittedName>
</protein>